<feature type="domain" description="Peptidase M61 catalytic" evidence="1">
    <location>
        <begin position="114"/>
        <end position="177"/>
    </location>
</feature>
<name>A0A244CSZ6_PSEDV</name>
<dbReference type="Pfam" id="PF05299">
    <property type="entry name" value="Peptidase_M61"/>
    <property type="match status" value="1"/>
</dbReference>
<dbReference type="InterPro" id="IPR007963">
    <property type="entry name" value="Peptidase_M61_catalytic"/>
</dbReference>
<gene>
    <name evidence="2" type="ORF">B1199_00130</name>
</gene>
<dbReference type="Proteomes" id="UP000194841">
    <property type="component" value="Unassembled WGS sequence"/>
</dbReference>
<evidence type="ECO:0000313" key="3">
    <source>
        <dbReference type="Proteomes" id="UP000194841"/>
    </source>
</evidence>
<dbReference type="Gene3D" id="1.10.390.10">
    <property type="entry name" value="Neutral Protease Domain 2"/>
    <property type="match status" value="1"/>
</dbReference>
<dbReference type="InterPro" id="IPR027268">
    <property type="entry name" value="Peptidase_M4/M1_CTD_sf"/>
</dbReference>
<proteinExistence type="predicted"/>
<dbReference type="RefSeq" id="WP_086742116.1">
    <property type="nucleotide sequence ID" value="NZ_MWPV01000001.1"/>
</dbReference>
<keyword evidence="3" id="KW-1185">Reference proteome</keyword>
<organism evidence="2 3">
    <name type="scientific">Pseudoalteromonas ulvae</name>
    <dbReference type="NCBI Taxonomy" id="107327"/>
    <lineage>
        <taxon>Bacteria</taxon>
        <taxon>Pseudomonadati</taxon>
        <taxon>Pseudomonadota</taxon>
        <taxon>Gammaproteobacteria</taxon>
        <taxon>Alteromonadales</taxon>
        <taxon>Pseudoalteromonadaceae</taxon>
        <taxon>Pseudoalteromonas</taxon>
    </lineage>
</organism>
<reference evidence="2 3" key="1">
    <citation type="submission" date="2017-02" db="EMBL/GenBank/DDBJ databases">
        <title>Pseudoalteromonas ulvae TC14 Genome.</title>
        <authorList>
            <person name="Molmeret M."/>
        </authorList>
    </citation>
    <scope>NUCLEOTIDE SEQUENCE [LARGE SCALE GENOMIC DNA]</scope>
    <source>
        <strain evidence="2">TC14</strain>
    </source>
</reference>
<dbReference type="EMBL" id="MWPV01000001">
    <property type="protein sequence ID" value="OUL58735.1"/>
    <property type="molecule type" value="Genomic_DNA"/>
</dbReference>
<comment type="caution">
    <text evidence="2">The sequence shown here is derived from an EMBL/GenBank/DDBJ whole genome shotgun (WGS) entry which is preliminary data.</text>
</comment>
<dbReference type="AlphaFoldDB" id="A0A244CSZ6"/>
<dbReference type="OrthoDB" id="1467486at2"/>
<evidence type="ECO:0000313" key="2">
    <source>
        <dbReference type="EMBL" id="OUL58735.1"/>
    </source>
</evidence>
<sequence length="267" mass="30772">MLLLCLHTQLNASQLPQVNGIHELPKSAQHTIHQWITFAIDATQAQLGPLEANSYAFDIEAKWLANEPVPWAQINRAKPNRVALTIDRFAELEELKQDWTLYHELAHLYLPLTEADSIWLNEGFATYMQQHIMLRQGLLNQVQYTQRVRAGLARGKIQTRKVSGALNEVSDNMWHLNAYQRVYWSGVAYFIEAEIALLDRNTNLKDVILACRACTQDSSTLTGSELVTLLDRYSQSQVFSRLYFQYRTRADFPAISDAQITRTYQQW</sequence>
<evidence type="ECO:0000259" key="1">
    <source>
        <dbReference type="Pfam" id="PF05299"/>
    </source>
</evidence>
<accession>A0A244CSZ6</accession>
<protein>
    <recommendedName>
        <fullName evidence="1">Peptidase M61 catalytic domain-containing protein</fullName>
    </recommendedName>
</protein>
<dbReference type="SUPFAM" id="SSF55486">
    <property type="entry name" value="Metalloproteases ('zincins'), catalytic domain"/>
    <property type="match status" value="1"/>
</dbReference>